<dbReference type="PANTHER" id="PTHR15735">
    <property type="entry name" value="FCH AND DOUBLE SH3 DOMAINS PROTEIN"/>
    <property type="match status" value="1"/>
</dbReference>
<evidence type="ECO:0000256" key="8">
    <source>
        <dbReference type="ARBA" id="ARBA00023136"/>
    </source>
</evidence>
<evidence type="ECO:0000313" key="13">
    <source>
        <dbReference type="Proteomes" id="UP000193648"/>
    </source>
</evidence>
<evidence type="ECO:0000259" key="11">
    <source>
        <dbReference type="PROSITE" id="PS50002"/>
    </source>
</evidence>
<dbReference type="PRINTS" id="PR00452">
    <property type="entry name" value="SH3DOMAIN"/>
</dbReference>
<evidence type="ECO:0000256" key="3">
    <source>
        <dbReference type="ARBA" id="ARBA00022443"/>
    </source>
</evidence>
<evidence type="ECO:0000256" key="2">
    <source>
        <dbReference type="ARBA" id="ARBA00009739"/>
    </source>
</evidence>
<feature type="transmembrane region" description="Helical" evidence="10">
    <location>
        <begin position="107"/>
        <end position="128"/>
    </location>
</feature>
<dbReference type="InParanoid" id="A0A1Y2GIM8"/>
<sequence>MNQIDFGLILAQPFFLCSLILFAIGWFITFIAACTIGASVHLIWVDIFYNLFLLLGTALAVSTQALQNYRLVILTFIAGSLSLLFLCIDASITFSSAWGKENAKYNAAGAGLIFQSFVLIFWVIYFGAEENSLAKRSINGFTIPRTSISHGGLLPNQHPDNKTTGHSLNSVVVAPSTSAQPPQYAYRARALYTYDANPEDRNELSFSKGDVLEIVDNQGKWWQARKQDGTIGIAPSNYLQLL</sequence>
<accession>A0A1Y2GIM8</accession>
<protein>
    <submittedName>
        <fullName evidence="12">SH3 domain-containing protein</fullName>
    </submittedName>
</protein>
<dbReference type="GO" id="GO:0030833">
    <property type="term" value="P:regulation of actin filament polymerization"/>
    <property type="evidence" value="ECO:0007669"/>
    <property type="project" value="TreeGrafter"/>
</dbReference>
<comment type="similarity">
    <text evidence="2">Belongs to the SHO1 family.</text>
</comment>
<evidence type="ECO:0000256" key="1">
    <source>
        <dbReference type="ARBA" id="ARBA00004651"/>
    </source>
</evidence>
<gene>
    <name evidence="12" type="ORF">BCR41DRAFT_356476</name>
</gene>
<dbReference type="Pfam" id="PF00018">
    <property type="entry name" value="SH3_1"/>
    <property type="match status" value="1"/>
</dbReference>
<evidence type="ECO:0000256" key="7">
    <source>
        <dbReference type="ARBA" id="ARBA00023016"/>
    </source>
</evidence>
<dbReference type="EMBL" id="MCFF01000026">
    <property type="protein sequence ID" value="ORZ12095.1"/>
    <property type="molecule type" value="Genomic_DNA"/>
</dbReference>
<keyword evidence="13" id="KW-1185">Reference proteome</keyword>
<keyword evidence="6 10" id="KW-1133">Transmembrane helix</keyword>
<dbReference type="FunFam" id="2.30.30.40:FF:000213">
    <property type="entry name" value="High osmolarity signaling protein SHO1"/>
    <property type="match status" value="1"/>
</dbReference>
<keyword evidence="8 10" id="KW-0472">Membrane</keyword>
<dbReference type="OrthoDB" id="5983572at2759"/>
<keyword evidence="4" id="KW-1003">Cell membrane</keyword>
<keyword evidence="3 9" id="KW-0728">SH3 domain</keyword>
<dbReference type="GO" id="GO:0007232">
    <property type="term" value="P:osmosensory signaling pathway via Sho1 osmosensor"/>
    <property type="evidence" value="ECO:0007669"/>
    <property type="project" value="UniProtKB-ARBA"/>
</dbReference>
<dbReference type="Proteomes" id="UP000193648">
    <property type="component" value="Unassembled WGS sequence"/>
</dbReference>
<evidence type="ECO:0000256" key="4">
    <source>
        <dbReference type="ARBA" id="ARBA00022475"/>
    </source>
</evidence>
<evidence type="ECO:0000256" key="5">
    <source>
        <dbReference type="ARBA" id="ARBA00022692"/>
    </source>
</evidence>
<comment type="caution">
    <text evidence="12">The sequence shown here is derived from an EMBL/GenBank/DDBJ whole genome shotgun (WGS) entry which is preliminary data.</text>
</comment>
<keyword evidence="5 10" id="KW-0812">Transmembrane</keyword>
<dbReference type="RefSeq" id="XP_021879960.1">
    <property type="nucleotide sequence ID" value="XM_022024653.1"/>
</dbReference>
<dbReference type="PROSITE" id="PS50002">
    <property type="entry name" value="SH3"/>
    <property type="match status" value="1"/>
</dbReference>
<dbReference type="STRING" id="64571.A0A1Y2GIM8"/>
<evidence type="ECO:0000313" key="12">
    <source>
        <dbReference type="EMBL" id="ORZ12095.1"/>
    </source>
</evidence>
<dbReference type="InterPro" id="IPR001452">
    <property type="entry name" value="SH3_domain"/>
</dbReference>
<keyword evidence="7" id="KW-0346">Stress response</keyword>
<feature type="transmembrane region" description="Helical" evidence="10">
    <location>
        <begin position="38"/>
        <end position="59"/>
    </location>
</feature>
<dbReference type="PANTHER" id="PTHR15735:SF20">
    <property type="entry name" value="HIGH OSMOLARITY SIGNALING PROTEIN SHO1"/>
    <property type="match status" value="1"/>
</dbReference>
<evidence type="ECO:0000256" key="10">
    <source>
        <dbReference type="SAM" id="Phobius"/>
    </source>
</evidence>
<dbReference type="InterPro" id="IPR036028">
    <property type="entry name" value="SH3-like_dom_sf"/>
</dbReference>
<dbReference type="SMART" id="SM00326">
    <property type="entry name" value="SH3"/>
    <property type="match status" value="1"/>
</dbReference>
<dbReference type="InterPro" id="IPR035522">
    <property type="entry name" value="Sho1_SH3"/>
</dbReference>
<feature type="domain" description="SH3" evidence="11">
    <location>
        <begin position="183"/>
        <end position="242"/>
    </location>
</feature>
<organism evidence="12 13">
    <name type="scientific">Lobosporangium transversale</name>
    <dbReference type="NCBI Taxonomy" id="64571"/>
    <lineage>
        <taxon>Eukaryota</taxon>
        <taxon>Fungi</taxon>
        <taxon>Fungi incertae sedis</taxon>
        <taxon>Mucoromycota</taxon>
        <taxon>Mortierellomycotina</taxon>
        <taxon>Mortierellomycetes</taxon>
        <taxon>Mortierellales</taxon>
        <taxon>Mortierellaceae</taxon>
        <taxon>Lobosporangium</taxon>
    </lineage>
</organism>
<evidence type="ECO:0000256" key="6">
    <source>
        <dbReference type="ARBA" id="ARBA00022989"/>
    </source>
</evidence>
<dbReference type="Gene3D" id="2.30.30.40">
    <property type="entry name" value="SH3 Domains"/>
    <property type="match status" value="1"/>
</dbReference>
<dbReference type="GeneID" id="33566497"/>
<dbReference type="GO" id="GO:0005886">
    <property type="term" value="C:plasma membrane"/>
    <property type="evidence" value="ECO:0007669"/>
    <property type="project" value="UniProtKB-SubCell"/>
</dbReference>
<comment type="subcellular location">
    <subcellularLocation>
        <location evidence="1">Cell membrane</location>
        <topology evidence="1">Multi-pass membrane protein</topology>
    </subcellularLocation>
</comment>
<dbReference type="SUPFAM" id="SSF50044">
    <property type="entry name" value="SH3-domain"/>
    <property type="match status" value="1"/>
</dbReference>
<feature type="transmembrane region" description="Helical" evidence="10">
    <location>
        <begin position="7"/>
        <end position="32"/>
    </location>
</feature>
<name>A0A1Y2GIM8_9FUNG</name>
<proteinExistence type="inferred from homology"/>
<reference evidence="12 13" key="1">
    <citation type="submission" date="2016-07" db="EMBL/GenBank/DDBJ databases">
        <title>Pervasive Adenine N6-methylation of Active Genes in Fungi.</title>
        <authorList>
            <consortium name="DOE Joint Genome Institute"/>
            <person name="Mondo S.J."/>
            <person name="Dannebaum R.O."/>
            <person name="Kuo R.C."/>
            <person name="Labutti K."/>
            <person name="Haridas S."/>
            <person name="Kuo A."/>
            <person name="Salamov A."/>
            <person name="Ahrendt S.R."/>
            <person name="Lipzen A."/>
            <person name="Sullivan W."/>
            <person name="Andreopoulos W.B."/>
            <person name="Clum A."/>
            <person name="Lindquist E."/>
            <person name="Daum C."/>
            <person name="Ramamoorthy G.K."/>
            <person name="Gryganskyi A."/>
            <person name="Culley D."/>
            <person name="Magnuson J.K."/>
            <person name="James T.Y."/>
            <person name="O'Malley M.A."/>
            <person name="Stajich J.E."/>
            <person name="Spatafora J.W."/>
            <person name="Visel A."/>
            <person name="Grigoriev I.V."/>
        </authorList>
    </citation>
    <scope>NUCLEOTIDE SEQUENCE [LARGE SCALE GENOMIC DNA]</scope>
    <source>
        <strain evidence="12 13">NRRL 3116</strain>
    </source>
</reference>
<feature type="transmembrane region" description="Helical" evidence="10">
    <location>
        <begin position="71"/>
        <end position="95"/>
    </location>
</feature>
<evidence type="ECO:0000256" key="9">
    <source>
        <dbReference type="PROSITE-ProRule" id="PRU00192"/>
    </source>
</evidence>
<dbReference type="AlphaFoldDB" id="A0A1Y2GIM8"/>
<dbReference type="CDD" id="cd11855">
    <property type="entry name" value="SH3_Sho1p"/>
    <property type="match status" value="1"/>
</dbReference>